<protein>
    <submittedName>
        <fullName evidence="2">Uncharacterized protein</fullName>
    </submittedName>
</protein>
<organism evidence="2">
    <name type="scientific">viral metagenome</name>
    <dbReference type="NCBI Taxonomy" id="1070528"/>
    <lineage>
        <taxon>unclassified sequences</taxon>
        <taxon>metagenomes</taxon>
        <taxon>organismal metagenomes</taxon>
    </lineage>
</organism>
<keyword evidence="1" id="KW-1133">Transmembrane helix</keyword>
<feature type="transmembrane region" description="Helical" evidence="1">
    <location>
        <begin position="82"/>
        <end position="100"/>
    </location>
</feature>
<keyword evidence="1" id="KW-0472">Membrane</keyword>
<feature type="transmembrane region" description="Helical" evidence="1">
    <location>
        <begin position="120"/>
        <end position="138"/>
    </location>
</feature>
<sequence>MATSHSTPITNIPVMANIQVSEETHEDDPEIQAILNEVQVPTIQAPVHRPMIQNIPSVSPMMYMNGPPPMIETKSSWIQMEYGKRALVAAVVAAFLFYPRTFQMIYEKIPILAKFSSYDILIRTALLAMVLYLFMLKVQI</sequence>
<reference evidence="2" key="1">
    <citation type="journal article" date="2020" name="Nature">
        <title>Giant virus diversity and host interactions through global metagenomics.</title>
        <authorList>
            <person name="Schulz F."/>
            <person name="Roux S."/>
            <person name="Paez-Espino D."/>
            <person name="Jungbluth S."/>
            <person name="Walsh D.A."/>
            <person name="Denef V.J."/>
            <person name="McMahon K.D."/>
            <person name="Konstantinidis K.T."/>
            <person name="Eloe-Fadrosh E.A."/>
            <person name="Kyrpides N.C."/>
            <person name="Woyke T."/>
        </authorList>
    </citation>
    <scope>NUCLEOTIDE SEQUENCE</scope>
    <source>
        <strain evidence="2">GVMAG-M-3300021962-46</strain>
    </source>
</reference>
<evidence type="ECO:0000313" key="2">
    <source>
        <dbReference type="EMBL" id="QHT06923.1"/>
    </source>
</evidence>
<evidence type="ECO:0000256" key="1">
    <source>
        <dbReference type="SAM" id="Phobius"/>
    </source>
</evidence>
<accession>A0A6C0CRL0</accession>
<dbReference type="AlphaFoldDB" id="A0A6C0CRL0"/>
<dbReference type="EMBL" id="MN739479">
    <property type="protein sequence ID" value="QHT06923.1"/>
    <property type="molecule type" value="Genomic_DNA"/>
</dbReference>
<proteinExistence type="predicted"/>
<keyword evidence="1" id="KW-0812">Transmembrane</keyword>
<name>A0A6C0CRL0_9ZZZZ</name>